<feature type="compositionally biased region" description="Low complexity" evidence="1">
    <location>
        <begin position="750"/>
        <end position="762"/>
    </location>
</feature>
<feature type="region of interest" description="Disordered" evidence="1">
    <location>
        <begin position="2014"/>
        <end position="2049"/>
    </location>
</feature>
<feature type="domain" description="Protein UNC80 C-terminal" evidence="4">
    <location>
        <begin position="2461"/>
        <end position="3624"/>
    </location>
</feature>
<feature type="region of interest" description="Disordered" evidence="1">
    <location>
        <begin position="2149"/>
        <end position="2172"/>
    </location>
</feature>
<dbReference type="InterPro" id="IPR046460">
    <property type="entry name" value="UNC80_C"/>
</dbReference>
<comment type="caution">
    <text evidence="5">The sequence shown here is derived from an EMBL/GenBank/DDBJ whole genome shotgun (WGS) entry which is preliminary data.</text>
</comment>
<feature type="compositionally biased region" description="Basic and acidic residues" evidence="1">
    <location>
        <begin position="1662"/>
        <end position="1671"/>
    </location>
</feature>
<feature type="compositionally biased region" description="Low complexity" evidence="1">
    <location>
        <begin position="3641"/>
        <end position="3658"/>
    </location>
</feature>
<organism evidence="5 6">
    <name type="scientific">Heterodera schachtii</name>
    <name type="common">Sugarbeet cyst nematode worm</name>
    <name type="synonym">Tylenchus schachtii</name>
    <dbReference type="NCBI Taxonomy" id="97005"/>
    <lineage>
        <taxon>Eukaryota</taxon>
        <taxon>Metazoa</taxon>
        <taxon>Ecdysozoa</taxon>
        <taxon>Nematoda</taxon>
        <taxon>Chromadorea</taxon>
        <taxon>Rhabditida</taxon>
        <taxon>Tylenchina</taxon>
        <taxon>Tylenchomorpha</taxon>
        <taxon>Tylenchoidea</taxon>
        <taxon>Heteroderidae</taxon>
        <taxon>Heteroderinae</taxon>
        <taxon>Heterodera</taxon>
    </lineage>
</organism>
<feature type="domain" description="Protein UNC80 central region" evidence="3">
    <location>
        <begin position="1368"/>
        <end position="1440"/>
    </location>
</feature>
<feature type="region of interest" description="Disordered" evidence="1">
    <location>
        <begin position="3634"/>
        <end position="3856"/>
    </location>
</feature>
<feature type="compositionally biased region" description="Polar residues" evidence="1">
    <location>
        <begin position="1213"/>
        <end position="1224"/>
    </location>
</feature>
<feature type="compositionally biased region" description="Basic and acidic residues" evidence="1">
    <location>
        <begin position="666"/>
        <end position="685"/>
    </location>
</feature>
<feature type="compositionally biased region" description="Basic and acidic residues" evidence="1">
    <location>
        <begin position="378"/>
        <end position="392"/>
    </location>
</feature>
<feature type="compositionally biased region" description="Basic and acidic residues" evidence="1">
    <location>
        <begin position="694"/>
        <end position="718"/>
    </location>
</feature>
<dbReference type="Proteomes" id="UP001620645">
    <property type="component" value="Unassembled WGS sequence"/>
</dbReference>
<feature type="region of interest" description="Disordered" evidence="1">
    <location>
        <begin position="658"/>
        <end position="762"/>
    </location>
</feature>
<sequence>MHVRYLQHQSHGTVQLLMMPLSAIVTGESFCSSRGAADEDTESEPIPLPIQSFLWRQTHPFLGARVSKLQDASCMTFERVIVQNILHGISPSLSDAIGSVSRWNLVRAAFPHIVQCCAALLTERCAEEEDVPMSGSLVKSLYILHWLLIDAAAECNENNLTNDSAASGGGGMPNVRQLTYSVSSVQLFVYLLAPLFDIVREDEIKGHYRLESGVRLWQCLWQSRLPELICFCAPVKQRRSQMPQMNSTTPWAKRAQSTAAEQGIYIGDNKPSASLSSVSGVSGRRQSQLPPVTSSSQPMAFTGYQTHLIPPPKPPRTDAKVLKELEEAKHRTGECGGDGTAAATIVRSVSDYKASEQQKQQQLLTKSHTTGEGFGDGSARKAAEGQRNRYKEEEEEEPLSPDLLPGTGEEGCSGIRAIETSASEEGDGFSAAFEPSLNGGTAGEGAPLVRLNDICNDSTDADSLPPTGKGDNGSGAGSMSEGTATIRAEGARGAIPKTLIVHASGDDTPSSLGSQQTIVSRPPPASAFACQQTLPPPQMPKIALGTRADSGESERQSSPDTPLGICLDPHEANYLDVAVLRCLLIRNWAEEGTFWAVQYLLGRLIAMRQHRCTHEGAFRSRFNSDSATIPTRKTSKTEAATIDTKGYLTWANLQEHNGATFSGGTKRTDKTQPKDTREERTDEAVAGRTGKGVAFERDEMQLQQRSKSDGKQQQRERQQTLGTERTAERRRRISLSAMPSDGVAMLPGAISGSMPRPSISSPRRMQRASSIPASFPRLTELLQGFASTCNSPAVQQRRRHEQIAPEKTEPKRKNSHFFTEAIGAASFIEPNGHLSFLVVLKVLGTLMERCCVVRVSEVVLNCCDTFLNMPGSDAAELFPKVLHIVLRISLQLGCPNGCNEGVHTPQAEFLRIKVRNLIAQMHRTNPRFFCALLRAKVAQTPCAQLVDALHSLMVFCQCNFSLERSALASHGRLSVHREGSGAGSSAESGGAFRRTSSSGGGRRISAESAAVSRMPSYKNNFNQAQSGIEGVLMGTLLGPLLDKMASSAHELGQPENMSYAQDIRLLLAFAFDRHGNPFRRNALSSLSAKTLAGKIDAIGLPAGRKSMSGSGCGLNIGRGNGGILLQSKSSSALISASNASPSDAAPQPRDGAAASLRRGLFRRMQSTTTATSDVATAGGDSDGGTAQAGGSGSTQSTPPPQLMPSISVDDSIGSPQQQQMTSGGSAMGSKRAKTHQSTGGGRAGAGGGRLQFALSFLKGRSGGGSADPTNSEEDDGGSSNAADDQPQFGAEDFEGGSLGGLSMDAGGGRLRADKALLRRGEGLGESGGRGAGRGSAGTKLTGGAAGGDDPLVDIAQQHKPVPKFLPPQRIVQAKEVRAGAARFAFLLENSRPGTFPDSPLVAAISELRSPVLARAVLLVECAHFVHRCNRGDWPDWIRSGMFCAGQHRTLGGGSVGTCPTVPPTPSSNPPSSFRIGTGGGGASRRTALLQRASGRAFYAWGVQLGLRLQKQLDDEAEETKKSAKQTPTMAEQRQLRLHDELEDFLDDASVNDPRGAGDAVPVALQLIVCALLQQITAFLRETLQSLPRASHSQKQKNAIAASSSGWERLQSQRRWSILSNTFNAQTQQLGQQQPMGSGSMHSINELHPTERRVSYSTADEENSPRGSHDMAETEMAQSVAGSHVEKGKDLPYTAHSSPVPPAPSAGGSALSLTLRRFASRTRLFSRGADQRYQLAYVSLTQADNDEEDPSMAQFLEQNAVHDDRKPLVPAGSPSAGSLLRSTRSACASSTTTTRSSRKASVRRLAQGRQRLLKRNSPSGGAIQTPPPSSAGTVPQHPVDTVGSTKKRASLRLRKPSQTQKAQMAAAEQSQQNEMGEVQQKTAENAAVPPVVRRLTADATTGHANANDCLLDAVVSPAGGCGRVVSFVQRRRRTASFKSRVSRPPNWRHSMRLGRTTTQVEDEASEEMLLSITHSQQRQQRATAAPGAQRHAPAPPEAPRSPVFMLSIARKANVGAVSGGGDGRLRVTQPQQQTQQQQQSSPERYSSSTNATANAMFQQQQQQKHLTEVVAEEDEEEMCRSMPWLNTLLQFGRKVDFDCPHEQFCTKWCFERICRQCQRLFEALTVVYGQGTVEGRIDRRQQFIERWQNNQQREAKKRHSSNPPRRESATVRQSGVDRMPMALRGLIIEKLNEIEESRAKKAEEIDQSVSSSELRLPRPSPIVGFLRVHLLGFVHAPLSALLKGIVVLKSDQLIPCVKIAWTLLIASDDSHLVATAAALFICCAVKCPQECSDLMSAELASADPSVRNAAAQRFFVLWRQRFHVWLKMEEGAQLIFKIPPPSIDFTLPSPSIGLSQLPVVDPPWMPPVKTKVEELSLKEEEQSTSQTIMTMTRTRRKQKQEMVRKAIRRAEERQRELREQYPLRATAVVQQVAYEPALFQHQLTAADSSQADDPALLEPVHQARQVVPVAQPLFPSAILSVVPTIVELLDDAQVDGSGVSVGETCRRVIWSCFVEDTALFLRHFFEKFTNRAKQEYLLALLRRLVLSFHPLPSQTAHTLLNALFGLAMFYVRTPGEGSDRSLALALSLCWLVVPFVHGLYFKDLKQTLKKEQCDQAIMVTANVPSAKKVIVHGPDSQQGGIPTQFPVLEDTQFQHLLADSIEFYNIPAHEAHHFFLYDPKTFVLHNPSAFVRDFYFFHRSFYPQLQLVRLDIGQAQQRIREHALQQKLIETGKVLLTHNALRHSPEAVIPQRIFFLHDEFTHLPSFPRRAVETCFGMYQNTSGAELQTTDALHKFAWSKLIANMFEKMENAFMFGDLHLFINVINGIMIIHCEDVLILRRCMAAYLGMSIHFNSLFASQGFSLIMPTILRCYSQRQPNRMFTQVVEFVCKQFYVLHRKPFLLQMFGSCADLLDQSDSIFEANPMRVKAKYLFALLLAMERMNEPLDQLDILAMLPHPKPLQALDLCYRDEPNTFNILTDAMASCVTICAFAPESRRAHQMLLCMQSMLPHLVRHMEEETNQRQQQAANALAALKLELSAYATLSVELRALVNSCDVLARGPTRSFDLAASGGGGGTAGGASLAPSSANRPHATDPRRGRSLGGGGADSPQFFDPPTIVEDEVSRQQQSTASVKTEKKLTVSGSDGTTTAATDNEAMKEQFRGPRDGLLTLCSMFVQLGSERLKELGRLSAGLDYSRGVIPELLDHKCHIKLSEVAVALLKLAPYDSNSLGCAGLRHYFTQVMPVVDWSVETNRSAINIILRRLDKTIAKIAKRPSTRHRANWGAISFWLVGLHQTLLNSPYIAHLHSLKTITLLCLRLTLGDPFGILDDQTVPPFTLSAQHSAGAPAGAYLSSAHAPQTVLSAHSPPASFCNVVLRLTSFLMTNLGQLVFSLEMICGVESIGPLAERPEAILCQFLIPMFLRAAIPAKEAPQFRAKDLNFCLSLLQNAISPPSLAKQSVAPAMSGSSLATSLMKDTAGGRQGSVSVTDRGGYSATVSTTRIMRDSVVLTVMLAIKVIVIAFHKQLTIGQWMRIARIVREIVAKKCGGAALSPFLKFMLGTNLPVTELLQSIVLNKLNQRTVNDIDANWVGELRERIARVRSDPTRKSHLAMLRSLHSELYLLREDFITRNLEVPRSHTPTIGGELHSDSGSSLGGASAANRSESTARRLSSTALGKLRWIQSKSGESAERSQGGPKVSLTGTLQDSTILEDAEDENASGDGGEGATVAARVSKSPSLPFSRRSQRDRRGLGMFRSVRRMRQPRLATSFESEPIEGGSETPTTTGGMELDEVTTSSQPYSSLKSVGHQNDKSEKDKGTEDNTQCTTSQSSINKLSTSERPRVVSFSTPRHSSVSQTISEADSDGTVEFCITSTKHLI</sequence>
<dbReference type="InterPro" id="IPR031542">
    <property type="entry name" value="UNC80_N"/>
</dbReference>
<dbReference type="Pfam" id="PF20262">
    <property type="entry name" value="UNC80_C"/>
    <property type="match status" value="1"/>
</dbReference>
<dbReference type="InterPro" id="IPR045852">
    <property type="entry name" value="UNC80_central"/>
</dbReference>
<feature type="region of interest" description="Disordered" evidence="1">
    <location>
        <begin position="456"/>
        <end position="481"/>
    </location>
</feature>
<feature type="compositionally biased region" description="Polar residues" evidence="1">
    <location>
        <begin position="355"/>
        <end position="370"/>
    </location>
</feature>
<evidence type="ECO:0000259" key="3">
    <source>
        <dbReference type="Pfam" id="PF19424"/>
    </source>
</evidence>
<feature type="region of interest" description="Disordered" evidence="1">
    <location>
        <begin position="1166"/>
        <end position="1305"/>
    </location>
</feature>
<dbReference type="Pfam" id="PF19424">
    <property type="entry name" value="UNC80"/>
    <property type="match status" value="3"/>
</dbReference>
<feature type="region of interest" description="Disordered" evidence="1">
    <location>
        <begin position="1321"/>
        <end position="1347"/>
    </location>
</feature>
<feature type="compositionally biased region" description="Polar residues" evidence="1">
    <location>
        <begin position="2382"/>
        <end position="2391"/>
    </location>
</feature>
<keyword evidence="6" id="KW-1185">Reference proteome</keyword>
<protein>
    <submittedName>
        <fullName evidence="5">Uncharacterized protein</fullName>
    </submittedName>
</protein>
<feature type="compositionally biased region" description="Basic and acidic residues" evidence="1">
    <location>
        <begin position="3806"/>
        <end position="3817"/>
    </location>
</feature>
<feature type="compositionally biased region" description="Low complexity" evidence="1">
    <location>
        <begin position="275"/>
        <end position="288"/>
    </location>
</feature>
<feature type="domain" description="Protein UNC80 central region" evidence="3">
    <location>
        <begin position="2031"/>
        <end position="2439"/>
    </location>
</feature>
<dbReference type="EMBL" id="JBICCN010000254">
    <property type="protein sequence ID" value="KAL3082767.1"/>
    <property type="molecule type" value="Genomic_DNA"/>
</dbReference>
<accession>A0ABD2IUG1</accession>
<evidence type="ECO:0000259" key="4">
    <source>
        <dbReference type="Pfam" id="PF20262"/>
    </source>
</evidence>
<feature type="region of interest" description="Disordered" evidence="1">
    <location>
        <begin position="3068"/>
        <end position="3157"/>
    </location>
</feature>
<feature type="compositionally biased region" description="Polar residues" evidence="1">
    <location>
        <begin position="3659"/>
        <end position="3672"/>
    </location>
</feature>
<feature type="compositionally biased region" description="Low complexity" evidence="1">
    <location>
        <begin position="983"/>
        <end position="997"/>
    </location>
</feature>
<feature type="region of interest" description="Disordered" evidence="1">
    <location>
        <begin position="1759"/>
        <end position="1888"/>
    </location>
</feature>
<feature type="region of interest" description="Disordered" evidence="1">
    <location>
        <begin position="978"/>
        <end position="1005"/>
    </location>
</feature>
<name>A0ABD2IUG1_HETSC</name>
<feature type="compositionally biased region" description="Gly residues" evidence="1">
    <location>
        <begin position="1238"/>
        <end position="1249"/>
    </location>
</feature>
<evidence type="ECO:0000256" key="1">
    <source>
        <dbReference type="SAM" id="MobiDB-lite"/>
    </source>
</evidence>
<feature type="compositionally biased region" description="Polar residues" evidence="1">
    <location>
        <begin position="3818"/>
        <end position="3833"/>
    </location>
</feature>
<feature type="region of interest" description="Disordered" evidence="1">
    <location>
        <begin position="1651"/>
        <end position="1707"/>
    </location>
</feature>
<feature type="compositionally biased region" description="Acidic residues" evidence="1">
    <location>
        <begin position="3707"/>
        <end position="3716"/>
    </location>
</feature>
<feature type="domain" description="Cation channel complex component UNC80 N-terminal" evidence="2">
    <location>
        <begin position="45"/>
        <end position="238"/>
    </location>
</feature>
<gene>
    <name evidence="5" type="ORF">niasHS_010569</name>
</gene>
<feature type="region of interest" description="Disordered" evidence="1">
    <location>
        <begin position="275"/>
        <end position="298"/>
    </location>
</feature>
<feature type="compositionally biased region" description="Low complexity" evidence="1">
    <location>
        <begin position="1780"/>
        <end position="1794"/>
    </location>
</feature>
<reference evidence="5 6" key="1">
    <citation type="submission" date="2024-10" db="EMBL/GenBank/DDBJ databases">
        <authorList>
            <person name="Kim D."/>
        </authorList>
    </citation>
    <scope>NUCLEOTIDE SEQUENCE [LARGE SCALE GENOMIC DNA]</scope>
    <source>
        <strain evidence="5">Taebaek</strain>
    </source>
</reference>
<evidence type="ECO:0000313" key="6">
    <source>
        <dbReference type="Proteomes" id="UP001620645"/>
    </source>
</evidence>
<feature type="compositionally biased region" description="Gly residues" evidence="1">
    <location>
        <begin position="1323"/>
        <end position="1335"/>
    </location>
</feature>
<feature type="region of interest" description="Disordered" evidence="1">
    <location>
        <begin position="353"/>
        <end position="412"/>
    </location>
</feature>
<feature type="domain" description="Protein UNC80 central region" evidence="3">
    <location>
        <begin position="1478"/>
        <end position="1677"/>
    </location>
</feature>
<dbReference type="Pfam" id="PF15778">
    <property type="entry name" value="UNC80_N"/>
    <property type="match status" value="1"/>
</dbReference>
<feature type="compositionally biased region" description="Polar residues" evidence="1">
    <location>
        <begin position="3842"/>
        <end position="3856"/>
    </location>
</feature>
<feature type="compositionally biased region" description="Polar residues" evidence="1">
    <location>
        <begin position="1972"/>
        <end position="1981"/>
    </location>
</feature>
<feature type="compositionally biased region" description="Polar residues" evidence="1">
    <location>
        <begin position="289"/>
        <end position="298"/>
    </location>
</feature>
<feature type="compositionally biased region" description="Low complexity" evidence="1">
    <location>
        <begin position="1166"/>
        <end position="1179"/>
    </location>
</feature>
<evidence type="ECO:0000313" key="5">
    <source>
        <dbReference type="EMBL" id="KAL3082767.1"/>
    </source>
</evidence>
<feature type="compositionally biased region" description="Basic residues" evidence="1">
    <location>
        <begin position="1844"/>
        <end position="1854"/>
    </location>
</feature>
<feature type="compositionally biased region" description="Low complexity" evidence="1">
    <location>
        <begin position="3772"/>
        <end position="3785"/>
    </location>
</feature>
<feature type="region of interest" description="Disordered" evidence="1">
    <location>
        <begin position="2379"/>
        <end position="2398"/>
    </location>
</feature>
<dbReference type="PANTHER" id="PTHR31781">
    <property type="entry name" value="UNC80"/>
    <property type="match status" value="1"/>
</dbReference>
<feature type="compositionally biased region" description="Polar residues" evidence="1">
    <location>
        <begin position="3139"/>
        <end position="3150"/>
    </location>
</feature>
<proteinExistence type="predicted"/>
<evidence type="ECO:0000259" key="2">
    <source>
        <dbReference type="Pfam" id="PF15778"/>
    </source>
</evidence>
<feature type="region of interest" description="Disordered" evidence="1">
    <location>
        <begin position="1972"/>
        <end position="1999"/>
    </location>
</feature>
<feature type="compositionally biased region" description="Polar residues" evidence="1">
    <location>
        <begin position="3790"/>
        <end position="3805"/>
    </location>
</feature>
<feature type="compositionally biased region" description="Gly residues" evidence="1">
    <location>
        <begin position="1180"/>
        <end position="1192"/>
    </location>
</feature>
<feature type="compositionally biased region" description="Polar residues" evidence="1">
    <location>
        <begin position="1855"/>
        <end position="1882"/>
    </location>
</feature>
<feature type="compositionally biased region" description="Low complexity" evidence="1">
    <location>
        <begin position="2027"/>
        <end position="2041"/>
    </location>
</feature>
<dbReference type="PANTHER" id="PTHR31781:SF1">
    <property type="entry name" value="PROTEIN UNC-80 HOMOLOG"/>
    <property type="match status" value="1"/>
</dbReference>